<evidence type="ECO:0000256" key="5">
    <source>
        <dbReference type="HAMAP-Rule" id="MF_00694"/>
    </source>
</evidence>
<keyword evidence="4 5" id="KW-0456">Lyase</keyword>
<dbReference type="Proteomes" id="UP000653056">
    <property type="component" value="Unassembled WGS sequence"/>
</dbReference>
<evidence type="ECO:0000256" key="4">
    <source>
        <dbReference type="ARBA" id="ARBA00023239"/>
    </source>
</evidence>
<evidence type="ECO:0000313" key="7">
    <source>
        <dbReference type="EMBL" id="GGX96412.1"/>
    </source>
</evidence>
<comment type="pathway">
    <text evidence="2 5">Carbohydrate acid metabolism; D-glucarate degradation; 2,5-dioxopentanoate from D-glucarate: step 2/2.</text>
</comment>
<organism evidence="7 8">
    <name type="scientific">Litchfieldella qijiaojingensis</name>
    <dbReference type="NCBI Taxonomy" id="980347"/>
    <lineage>
        <taxon>Bacteria</taxon>
        <taxon>Pseudomonadati</taxon>
        <taxon>Pseudomonadota</taxon>
        <taxon>Gammaproteobacteria</taxon>
        <taxon>Oceanospirillales</taxon>
        <taxon>Halomonadaceae</taxon>
        <taxon>Litchfieldella</taxon>
    </lineage>
</organism>
<dbReference type="NCBIfam" id="TIGR03249">
    <property type="entry name" value="KdgD"/>
    <property type="match status" value="1"/>
</dbReference>
<dbReference type="SMART" id="SM01130">
    <property type="entry name" value="DHDPS"/>
    <property type="match status" value="1"/>
</dbReference>
<comment type="similarity">
    <text evidence="3 5 6">Belongs to the DapA family.</text>
</comment>
<evidence type="ECO:0000313" key="8">
    <source>
        <dbReference type="Proteomes" id="UP000653056"/>
    </source>
</evidence>
<dbReference type="InterPro" id="IPR013785">
    <property type="entry name" value="Aldolase_TIM"/>
</dbReference>
<dbReference type="Gene3D" id="3.20.20.70">
    <property type="entry name" value="Aldolase class I"/>
    <property type="match status" value="1"/>
</dbReference>
<dbReference type="EMBL" id="BMXS01000012">
    <property type="protein sequence ID" value="GGX96412.1"/>
    <property type="molecule type" value="Genomic_DNA"/>
</dbReference>
<comment type="caution">
    <text evidence="7">The sequence shown here is derived from an EMBL/GenBank/DDBJ whole genome shotgun (WGS) entry which is preliminary data.</text>
</comment>
<dbReference type="HAMAP" id="MF_00694">
    <property type="entry name" value="KDGDH"/>
    <property type="match status" value="1"/>
</dbReference>
<dbReference type="CDD" id="cd00951">
    <property type="entry name" value="KDGDH"/>
    <property type="match status" value="1"/>
</dbReference>
<proteinExistence type="inferred from homology"/>
<evidence type="ECO:0000256" key="1">
    <source>
        <dbReference type="ARBA" id="ARBA00001446"/>
    </source>
</evidence>
<dbReference type="PIRSF" id="PIRSF001365">
    <property type="entry name" value="DHDPS"/>
    <property type="match status" value="1"/>
</dbReference>
<dbReference type="InterPro" id="IPR002220">
    <property type="entry name" value="DapA-like"/>
</dbReference>
<dbReference type="PANTHER" id="PTHR12128:SF19">
    <property type="entry name" value="5-DEHYDRO-4-DEOXYGLUCARATE DEHYDRATASE 2-RELATED"/>
    <property type="match status" value="1"/>
</dbReference>
<protein>
    <recommendedName>
        <fullName evidence="5">Probable 5-dehydro-4-deoxyglucarate dehydratase</fullName>
        <ecNumber evidence="5">4.2.1.41</ecNumber>
    </recommendedName>
    <alternativeName>
        <fullName evidence="5">5-keto-4-deoxy-glucarate dehydratase</fullName>
        <shortName evidence="5">KDGDH</shortName>
    </alternativeName>
</protein>
<reference evidence="8" key="1">
    <citation type="journal article" date="2019" name="Int. J. Syst. Evol. Microbiol.">
        <title>The Global Catalogue of Microorganisms (GCM) 10K type strain sequencing project: providing services to taxonomists for standard genome sequencing and annotation.</title>
        <authorList>
            <consortium name="The Broad Institute Genomics Platform"/>
            <consortium name="The Broad Institute Genome Sequencing Center for Infectious Disease"/>
            <person name="Wu L."/>
            <person name="Ma J."/>
        </authorList>
    </citation>
    <scope>NUCLEOTIDE SEQUENCE [LARGE SCALE GENOMIC DNA]</scope>
    <source>
        <strain evidence="8">KCTC 22228</strain>
    </source>
</reference>
<dbReference type="SUPFAM" id="SSF51569">
    <property type="entry name" value="Aldolase"/>
    <property type="match status" value="1"/>
</dbReference>
<evidence type="ECO:0000256" key="2">
    <source>
        <dbReference type="ARBA" id="ARBA00004983"/>
    </source>
</evidence>
<name>A0ABQ2YVB4_9GAMM</name>
<dbReference type="PANTHER" id="PTHR12128">
    <property type="entry name" value="DIHYDRODIPICOLINATE SYNTHASE"/>
    <property type="match status" value="1"/>
</dbReference>
<sequence length="316" mass="34637">MMYDNQCEDHRVKFSRDEVRRALGDGLLSFPITDFDEQGRFDAASYCSRLEWFISHDISAVFVAGGTGEFFNLGSDEYREIVRVAVETVDGKLPVIASAGLSVESGKAFAQAAEEAGADGILLMPPYLTECPQDGLVDYARQICDATDINVIYYNRANGILETEAVQRLADQCPNLIGLKDGKGDIQALNKIIKTVGDRLVYIGGVPTAEIFAEAYLSIGVNTYSSAVFNFVPDMAVTFYKELRKGNSEVVKKITNDFFIPFVDLRDRKKGYAVSLIKAGAEIIGRPAGSVRAPLTMPTSEECQQLEKLVGIAKQL</sequence>
<accession>A0ABQ2YVB4</accession>
<dbReference type="Pfam" id="PF00701">
    <property type="entry name" value="DHDPS"/>
    <property type="match status" value="1"/>
</dbReference>
<evidence type="ECO:0000256" key="3">
    <source>
        <dbReference type="ARBA" id="ARBA00007592"/>
    </source>
</evidence>
<evidence type="ECO:0000256" key="6">
    <source>
        <dbReference type="PIRNR" id="PIRNR001365"/>
    </source>
</evidence>
<gene>
    <name evidence="7" type="ORF">GCM10007160_25000</name>
</gene>
<dbReference type="NCBIfam" id="NF002958">
    <property type="entry name" value="PRK03620.1"/>
    <property type="match status" value="1"/>
</dbReference>
<comment type="catalytic activity">
    <reaction evidence="1 5">
        <text>5-dehydro-4-deoxy-D-glucarate + H(+) = 2,5-dioxopentanoate + CO2 + H2O</text>
        <dbReference type="Rhea" id="RHEA:24608"/>
        <dbReference type="ChEBI" id="CHEBI:15377"/>
        <dbReference type="ChEBI" id="CHEBI:15378"/>
        <dbReference type="ChEBI" id="CHEBI:16526"/>
        <dbReference type="ChEBI" id="CHEBI:42819"/>
        <dbReference type="ChEBI" id="CHEBI:58136"/>
        <dbReference type="EC" id="4.2.1.41"/>
    </reaction>
</comment>
<dbReference type="InterPro" id="IPR017655">
    <property type="entry name" value="Dehydro-deoxyglucarate_dehyd"/>
</dbReference>
<dbReference type="EC" id="4.2.1.41" evidence="5"/>
<keyword evidence="8" id="KW-1185">Reference proteome</keyword>